<feature type="domain" description="HTH luxR-type" evidence="4">
    <location>
        <begin position="166"/>
        <end position="231"/>
    </location>
</feature>
<evidence type="ECO:0000256" key="2">
    <source>
        <dbReference type="ARBA" id="ARBA00023125"/>
    </source>
</evidence>
<evidence type="ECO:0000259" key="4">
    <source>
        <dbReference type="PROSITE" id="PS50043"/>
    </source>
</evidence>
<dbReference type="SUPFAM" id="SSF46894">
    <property type="entry name" value="C-terminal effector domain of the bipartite response regulators"/>
    <property type="match status" value="1"/>
</dbReference>
<dbReference type="InterPro" id="IPR036388">
    <property type="entry name" value="WH-like_DNA-bd_sf"/>
</dbReference>
<keyword evidence="6" id="KW-1185">Reference proteome</keyword>
<dbReference type="PROSITE" id="PS50043">
    <property type="entry name" value="HTH_LUXR_2"/>
    <property type="match status" value="1"/>
</dbReference>
<evidence type="ECO:0000256" key="1">
    <source>
        <dbReference type="ARBA" id="ARBA00023015"/>
    </source>
</evidence>
<keyword evidence="1" id="KW-0805">Transcription regulation</keyword>
<keyword evidence="2" id="KW-0238">DNA-binding</keyword>
<protein>
    <submittedName>
        <fullName evidence="5">LuxR family transcriptional regulator</fullName>
    </submittedName>
</protein>
<name>A0A0B5EX96_STRA4</name>
<keyword evidence="3" id="KW-0804">Transcription</keyword>
<dbReference type="Gene3D" id="1.10.10.10">
    <property type="entry name" value="Winged helix-like DNA-binding domain superfamily/Winged helix DNA-binding domain"/>
    <property type="match status" value="1"/>
</dbReference>
<dbReference type="InterPro" id="IPR016032">
    <property type="entry name" value="Sig_transdc_resp-reg_C-effctor"/>
</dbReference>
<dbReference type="GO" id="GO:0003677">
    <property type="term" value="F:DNA binding"/>
    <property type="evidence" value="ECO:0007669"/>
    <property type="project" value="UniProtKB-KW"/>
</dbReference>
<organism evidence="5 6">
    <name type="scientific">Streptomyces albus (strain ATCC 21838 / DSM 41398 / FERM P-419 / JCM 4703 / NBRC 107858)</name>
    <dbReference type="NCBI Taxonomy" id="1081613"/>
    <lineage>
        <taxon>Bacteria</taxon>
        <taxon>Bacillati</taxon>
        <taxon>Actinomycetota</taxon>
        <taxon>Actinomycetes</taxon>
        <taxon>Kitasatosporales</taxon>
        <taxon>Streptomycetaceae</taxon>
        <taxon>Streptomyces</taxon>
    </lineage>
</organism>
<evidence type="ECO:0000256" key="3">
    <source>
        <dbReference type="ARBA" id="ARBA00023163"/>
    </source>
</evidence>
<reference evidence="5 6" key="1">
    <citation type="submission" date="2015-01" db="EMBL/GenBank/DDBJ databases">
        <title>Enhanced salinomycin production by adjusting the supply of polyketide extender units in Streptomyce albus DSM 41398.</title>
        <authorList>
            <person name="Lu C."/>
        </authorList>
    </citation>
    <scope>NUCLEOTIDE SEQUENCE [LARGE SCALE GENOMIC DNA]</scope>
    <source>
        <strain evidence="6">ATCC 21838 / DSM 41398 / FERM P-419 / JCM 4703 / NBRC 107858</strain>
    </source>
</reference>
<sequence>MNGPVAVPDRWDRLDDALVRLRACRSAGELAECAAPLAVEGCAVVAAEVVASGEGGSRVWSRGGPPEAIGGPDDNGLVLPLVAAGRSVGALHVVGDTSAPAVDVAVLGAFADALGSMIALIGAWQRVDRLQQTLQRLATGVCGPAEAPLELAGPVPPVPAAAPAAEPSLHDRLTTRQREVLAALLAGLSNAEIAERLVVSVPTVKSHVRAILRASGAVNRADAIARLSRTVERHRYDAVL</sequence>
<dbReference type="GO" id="GO:0006355">
    <property type="term" value="P:regulation of DNA-templated transcription"/>
    <property type="evidence" value="ECO:0007669"/>
    <property type="project" value="InterPro"/>
</dbReference>
<dbReference type="Pfam" id="PF00196">
    <property type="entry name" value="GerE"/>
    <property type="match status" value="1"/>
</dbReference>
<dbReference type="EMBL" id="CP010519">
    <property type="protein sequence ID" value="AJE83830.1"/>
    <property type="molecule type" value="Genomic_DNA"/>
</dbReference>
<evidence type="ECO:0000313" key="5">
    <source>
        <dbReference type="EMBL" id="AJE83830.1"/>
    </source>
</evidence>
<dbReference type="CDD" id="cd06170">
    <property type="entry name" value="LuxR_C_like"/>
    <property type="match status" value="1"/>
</dbReference>
<dbReference type="PRINTS" id="PR00038">
    <property type="entry name" value="HTHLUXR"/>
</dbReference>
<dbReference type="PANTHER" id="PTHR44688:SF16">
    <property type="entry name" value="DNA-BINDING TRANSCRIPTIONAL ACTIVATOR DEVR_DOSR"/>
    <property type="match status" value="1"/>
</dbReference>
<evidence type="ECO:0000313" key="6">
    <source>
        <dbReference type="Proteomes" id="UP000031523"/>
    </source>
</evidence>
<dbReference type="InterPro" id="IPR000792">
    <property type="entry name" value="Tscrpt_reg_LuxR_C"/>
</dbReference>
<proteinExistence type="predicted"/>
<dbReference type="PANTHER" id="PTHR44688">
    <property type="entry name" value="DNA-BINDING TRANSCRIPTIONAL ACTIVATOR DEVR_DOSR"/>
    <property type="match status" value="1"/>
</dbReference>
<dbReference type="KEGG" id="sals:SLNWT_3454"/>
<dbReference type="SMART" id="SM00421">
    <property type="entry name" value="HTH_LUXR"/>
    <property type="match status" value="1"/>
</dbReference>
<dbReference type="AlphaFoldDB" id="A0A0B5EX96"/>
<accession>A0A0B5EX96</accession>
<dbReference type="Proteomes" id="UP000031523">
    <property type="component" value="Chromosome"/>
</dbReference>
<gene>
    <name evidence="5" type="ORF">SLNWT_3454</name>
</gene>